<dbReference type="GO" id="GO:0140718">
    <property type="term" value="P:facultative heterochromatin formation"/>
    <property type="evidence" value="ECO:0007669"/>
    <property type="project" value="UniProtKB-ARBA"/>
</dbReference>
<feature type="domain" description="HMG box" evidence="8">
    <location>
        <begin position="959"/>
        <end position="1039"/>
    </location>
</feature>
<evidence type="ECO:0000256" key="7">
    <source>
        <dbReference type="SAM" id="MobiDB-lite"/>
    </source>
</evidence>
<protein>
    <submittedName>
        <fullName evidence="10">Flavin-containing amine oxidoreductase-domain containing protein</fullName>
    </submittedName>
</protein>
<dbReference type="Pfam" id="PF13450">
    <property type="entry name" value="NAD_binding_8"/>
    <property type="match status" value="1"/>
</dbReference>
<dbReference type="InterPro" id="IPR050281">
    <property type="entry name" value="Flavin_monoamine_oxidase"/>
</dbReference>
<evidence type="ECO:0000256" key="3">
    <source>
        <dbReference type="ARBA" id="ARBA00023002"/>
    </source>
</evidence>
<dbReference type="PROSITE" id="PS50934">
    <property type="entry name" value="SWIRM"/>
    <property type="match status" value="1"/>
</dbReference>
<dbReference type="InterPro" id="IPR009057">
    <property type="entry name" value="Homeodomain-like_sf"/>
</dbReference>
<dbReference type="GO" id="GO:0005634">
    <property type="term" value="C:nucleus"/>
    <property type="evidence" value="ECO:0007669"/>
    <property type="project" value="UniProtKB-SubCell"/>
</dbReference>
<keyword evidence="5 6" id="KW-0539">Nucleus</keyword>
<dbReference type="Proteomes" id="UP000326565">
    <property type="component" value="Unassembled WGS sequence"/>
</dbReference>
<dbReference type="GO" id="GO:0005721">
    <property type="term" value="C:pericentric heterochromatin"/>
    <property type="evidence" value="ECO:0007669"/>
    <property type="project" value="UniProtKB-ARBA"/>
</dbReference>
<name>A0A5N5XER1_9EURO</name>
<dbReference type="GO" id="GO:0140683">
    <property type="term" value="F:histone H3K9me/H3K9me2 demethylase activity"/>
    <property type="evidence" value="ECO:0007669"/>
    <property type="project" value="UniProtKB-ARBA"/>
</dbReference>
<dbReference type="InterPro" id="IPR002937">
    <property type="entry name" value="Amino_oxidase"/>
</dbReference>
<dbReference type="PROSITE" id="PS50118">
    <property type="entry name" value="HMG_BOX_2"/>
    <property type="match status" value="1"/>
</dbReference>
<evidence type="ECO:0000259" key="8">
    <source>
        <dbReference type="PROSITE" id="PS50118"/>
    </source>
</evidence>
<keyword evidence="11" id="KW-1185">Reference proteome</keyword>
<dbReference type="GO" id="GO:0031509">
    <property type="term" value="P:subtelomeric heterochromatin formation"/>
    <property type="evidence" value="ECO:0007669"/>
    <property type="project" value="UniProtKB-ARBA"/>
</dbReference>
<dbReference type="OrthoDB" id="9982100at2759"/>
<evidence type="ECO:0000256" key="1">
    <source>
        <dbReference type="ARBA" id="ARBA00004123"/>
    </source>
</evidence>
<evidence type="ECO:0000259" key="9">
    <source>
        <dbReference type="PROSITE" id="PS50934"/>
    </source>
</evidence>
<dbReference type="AlphaFoldDB" id="A0A5N5XER1"/>
<dbReference type="SUPFAM" id="SSF51905">
    <property type="entry name" value="FAD/NAD(P)-binding domain"/>
    <property type="match status" value="1"/>
</dbReference>
<dbReference type="SUPFAM" id="SSF46689">
    <property type="entry name" value="Homeodomain-like"/>
    <property type="match status" value="1"/>
</dbReference>
<feature type="region of interest" description="Disordered" evidence="7">
    <location>
        <begin position="883"/>
        <end position="935"/>
    </location>
</feature>
<dbReference type="GO" id="GO:0003677">
    <property type="term" value="F:DNA binding"/>
    <property type="evidence" value="ECO:0007669"/>
    <property type="project" value="UniProtKB-UniRule"/>
</dbReference>
<comment type="similarity">
    <text evidence="2">Belongs to the flavin monoamine oxidase family.</text>
</comment>
<sequence length="1107" mass="121748">MEAAASVQTQGLNGHFYETSHLDQYAPTHININGNGHAPLLPSNRILPKTSLSLDAPMKKTHGLHGLHGLQLNNDSNYLNAATFFPISHSNSGLNSRGGRTALEALESSSQSTDHLSHDASATTTQSNVSMTTHSFVSLPGQNKSTSPPAILNTISSSSITTDTKGADNGNGLVKYRPRSSIPSRLPTGVYAQQCIAAAYASRLNPYALHVKEQEALQDYLCHLHVTVYLNIRNGILRLWTRNPLVSVTKEEALGCAKDYRWMNLASFAYEWLVRNGYINFGCVEIPLPFVPPKKGRRKEGPVVVVIGAGMAGLGCARHLESLFHHYRDASTSPRVVVLEGRRRIGGRIYSHPLRSLQSSKLGPGLVPRAEMGAHIVVGFNRGNPLDPIIRSQLALPYHLLRDISTIYDIDGSPVDEIQDAMDERLYDDVLDRSGSYRHKSIVVPTAEGDRGLIDSGRDLTTSDGVTVRQYEEARASGTIGLLLPAKRVRRGVGHKTADIKAAGAPGVDLSRPEEQPAALTCQANGWRLNEGVSANHTLNLDPVAKASQTQTLGAVLDEGIRQYQRMLPLTPKDMRLINWHFANLEYANAVNVSQLSLSGWDQDIGNEFEGEHSQVVGGYQQVPYGLYSLPTKLDVRTSKIVSKISYDPLEQGRQKKTVVHCEDGESFVADKVVFTGSLGVLKHQSIQFDPPLPEWKRGAIDRLGFGVMNKIILVFDQPFWDTERDMFGLLREPRNRDSVLQEDYAASRGRFYLFWNCLKTTGLPVLIALMAGDASLEAECTPDTEIITEVTSQLRNVFKHTAVPDPLETIITRWKSDKFTRGSYSYVAAQALPGDYDLMAKPIGNLHFAGEATCGTHPATVHGAYLSGLRAASEVIESIQGPIDLPTPLVPEKGKSTTTAVTTETPIPPPPPTAGQKRKQPPSTPSNSTPADPRRHAYDQAMWASIHSELGLPIPRPARTGLNPFLLYQKDYWGICRAQCDEARRTATKDPNAKAARDEIRHELGLMWRRASEEIKRPYIEQAEVNRQTNAEIWSQWRQQMAEWERKADELKIRWCAAHPFESWGLDSVTVSSSLLVPSLGGTSDRDHGLMAATDGPSANGIGSIH</sequence>
<dbReference type="InterPro" id="IPR009071">
    <property type="entry name" value="HMG_box_dom"/>
</dbReference>
<dbReference type="GO" id="GO:0050660">
    <property type="term" value="F:flavin adenine dinucleotide binding"/>
    <property type="evidence" value="ECO:0007669"/>
    <property type="project" value="TreeGrafter"/>
</dbReference>
<evidence type="ECO:0000256" key="4">
    <source>
        <dbReference type="ARBA" id="ARBA00023125"/>
    </source>
</evidence>
<evidence type="ECO:0000313" key="11">
    <source>
        <dbReference type="Proteomes" id="UP000326565"/>
    </source>
</evidence>
<dbReference type="Gene3D" id="1.10.10.10">
    <property type="entry name" value="Winged helix-like DNA-binding domain superfamily/Winged helix DNA-binding domain"/>
    <property type="match status" value="1"/>
</dbReference>
<dbReference type="InterPro" id="IPR007526">
    <property type="entry name" value="SWIRM"/>
</dbReference>
<dbReference type="InterPro" id="IPR036388">
    <property type="entry name" value="WH-like_DNA-bd_sf"/>
</dbReference>
<keyword evidence="3" id="KW-0560">Oxidoreductase</keyword>
<feature type="region of interest" description="Disordered" evidence="7">
    <location>
        <begin position="1086"/>
        <end position="1107"/>
    </location>
</feature>
<proteinExistence type="inferred from homology"/>
<accession>A0A5N5XER1</accession>
<feature type="DNA-binding region" description="HMG box" evidence="6">
    <location>
        <begin position="959"/>
        <end position="1039"/>
    </location>
</feature>
<dbReference type="Pfam" id="PF04433">
    <property type="entry name" value="SWIRM"/>
    <property type="match status" value="1"/>
</dbReference>
<gene>
    <name evidence="10" type="ORF">BDV29DRAFT_165075</name>
</gene>
<comment type="subcellular location">
    <subcellularLocation>
        <location evidence="1">Nucleus</location>
    </subcellularLocation>
</comment>
<evidence type="ECO:0000313" key="10">
    <source>
        <dbReference type="EMBL" id="KAB8079196.1"/>
    </source>
</evidence>
<dbReference type="GO" id="GO:1990841">
    <property type="term" value="F:promoter-specific chromatin binding"/>
    <property type="evidence" value="ECO:0007669"/>
    <property type="project" value="UniProtKB-ARBA"/>
</dbReference>
<dbReference type="FunFam" id="1.10.10.10:FF:000064">
    <property type="entry name" value="Lysine-specific histone demethylase 1A"/>
    <property type="match status" value="1"/>
</dbReference>
<dbReference type="EMBL" id="ML732152">
    <property type="protein sequence ID" value="KAB8079196.1"/>
    <property type="molecule type" value="Genomic_DNA"/>
</dbReference>
<evidence type="ECO:0000256" key="6">
    <source>
        <dbReference type="PROSITE-ProRule" id="PRU00267"/>
    </source>
</evidence>
<dbReference type="Gene3D" id="3.50.50.60">
    <property type="entry name" value="FAD/NAD(P)-binding domain"/>
    <property type="match status" value="2"/>
</dbReference>
<evidence type="ECO:0000256" key="2">
    <source>
        <dbReference type="ARBA" id="ARBA00005995"/>
    </source>
</evidence>
<organism evidence="10 11">
    <name type="scientific">Aspergillus leporis</name>
    <dbReference type="NCBI Taxonomy" id="41062"/>
    <lineage>
        <taxon>Eukaryota</taxon>
        <taxon>Fungi</taxon>
        <taxon>Dikarya</taxon>
        <taxon>Ascomycota</taxon>
        <taxon>Pezizomycotina</taxon>
        <taxon>Eurotiomycetes</taxon>
        <taxon>Eurotiomycetidae</taxon>
        <taxon>Eurotiales</taxon>
        <taxon>Aspergillaceae</taxon>
        <taxon>Aspergillus</taxon>
        <taxon>Aspergillus subgen. Circumdati</taxon>
    </lineage>
</organism>
<feature type="domain" description="SWIRM" evidence="9">
    <location>
        <begin position="195"/>
        <end position="290"/>
    </location>
</feature>
<dbReference type="FunFam" id="1.10.30.10:FF:000067">
    <property type="entry name" value="Lysine-specific histone demethylase Aof2, putative"/>
    <property type="match status" value="1"/>
</dbReference>
<dbReference type="GO" id="GO:0031934">
    <property type="term" value="C:mating-type region heterochromatin"/>
    <property type="evidence" value="ECO:0007669"/>
    <property type="project" value="UniProtKB-ARBA"/>
</dbReference>
<dbReference type="InterPro" id="IPR036910">
    <property type="entry name" value="HMG_box_dom_sf"/>
</dbReference>
<feature type="region of interest" description="Disordered" evidence="7">
    <location>
        <begin position="106"/>
        <end position="129"/>
    </location>
</feature>
<reference evidence="10 11" key="1">
    <citation type="submission" date="2019-04" db="EMBL/GenBank/DDBJ databases">
        <title>Friends and foes A comparative genomics study of 23 Aspergillus species from section Flavi.</title>
        <authorList>
            <consortium name="DOE Joint Genome Institute"/>
            <person name="Kjaerbolling I."/>
            <person name="Vesth T."/>
            <person name="Frisvad J.C."/>
            <person name="Nybo J.L."/>
            <person name="Theobald S."/>
            <person name="Kildgaard S."/>
            <person name="Isbrandt T."/>
            <person name="Kuo A."/>
            <person name="Sato A."/>
            <person name="Lyhne E.K."/>
            <person name="Kogle M.E."/>
            <person name="Wiebenga A."/>
            <person name="Kun R.S."/>
            <person name="Lubbers R.J."/>
            <person name="Makela M.R."/>
            <person name="Barry K."/>
            <person name="Chovatia M."/>
            <person name="Clum A."/>
            <person name="Daum C."/>
            <person name="Haridas S."/>
            <person name="He G."/>
            <person name="LaButti K."/>
            <person name="Lipzen A."/>
            <person name="Mondo S."/>
            <person name="Riley R."/>
            <person name="Salamov A."/>
            <person name="Simmons B.A."/>
            <person name="Magnuson J.K."/>
            <person name="Henrissat B."/>
            <person name="Mortensen U.H."/>
            <person name="Larsen T.O."/>
            <person name="Devries R.P."/>
            <person name="Grigoriev I.V."/>
            <person name="Machida M."/>
            <person name="Baker S.E."/>
            <person name="Andersen M.R."/>
        </authorList>
    </citation>
    <scope>NUCLEOTIDE SEQUENCE [LARGE SCALE GENOMIC DNA]</scope>
    <source>
        <strain evidence="10 11">CBS 151.66</strain>
    </source>
</reference>
<dbReference type="FunFam" id="3.50.50.60:FF:000249">
    <property type="entry name" value="Lysine-specific histone demethylase Aof2"/>
    <property type="match status" value="1"/>
</dbReference>
<dbReference type="Gene3D" id="1.10.30.10">
    <property type="entry name" value="High mobility group box domain"/>
    <property type="match status" value="1"/>
</dbReference>
<dbReference type="Gene3D" id="3.90.660.10">
    <property type="match status" value="1"/>
</dbReference>
<dbReference type="InterPro" id="IPR036188">
    <property type="entry name" value="FAD/NAD-bd_sf"/>
</dbReference>
<dbReference type="GO" id="GO:0033696">
    <property type="term" value="P:heterochromatin boundary formation"/>
    <property type="evidence" value="ECO:0007669"/>
    <property type="project" value="UniProtKB-ARBA"/>
</dbReference>
<dbReference type="GO" id="GO:0033193">
    <property type="term" value="C:Lsd1/2 complex"/>
    <property type="evidence" value="ECO:0007669"/>
    <property type="project" value="UniProtKB-ARBA"/>
</dbReference>
<dbReference type="SUPFAM" id="SSF54373">
    <property type="entry name" value="FAD-linked reductases, C-terminal domain"/>
    <property type="match status" value="1"/>
</dbReference>
<feature type="compositionally biased region" description="Polar residues" evidence="7">
    <location>
        <begin position="107"/>
        <end position="129"/>
    </location>
</feature>
<dbReference type="PANTHER" id="PTHR10742">
    <property type="entry name" value="FLAVIN MONOAMINE OXIDASE"/>
    <property type="match status" value="1"/>
</dbReference>
<dbReference type="Pfam" id="PF01593">
    <property type="entry name" value="Amino_oxidase"/>
    <property type="match status" value="1"/>
</dbReference>
<dbReference type="GO" id="GO:0071515">
    <property type="term" value="P:mating-type locus imprinting"/>
    <property type="evidence" value="ECO:0007669"/>
    <property type="project" value="UniProtKB-ARBA"/>
</dbReference>
<dbReference type="GO" id="GO:0031508">
    <property type="term" value="P:pericentric heterochromatin formation"/>
    <property type="evidence" value="ECO:0007669"/>
    <property type="project" value="UniProtKB-ARBA"/>
</dbReference>
<dbReference type="GO" id="GO:0030466">
    <property type="term" value="P:silent mating-type cassette heterochromatin formation"/>
    <property type="evidence" value="ECO:0007669"/>
    <property type="project" value="UniProtKB-ARBA"/>
</dbReference>
<keyword evidence="4 6" id="KW-0238">DNA-binding</keyword>
<dbReference type="SUPFAM" id="SSF47095">
    <property type="entry name" value="HMG-box"/>
    <property type="match status" value="1"/>
</dbReference>
<dbReference type="PANTHER" id="PTHR10742:SF386">
    <property type="entry name" value="LYSINE-SPECIFIC HISTONE DEMETHYLASE 1A"/>
    <property type="match status" value="1"/>
</dbReference>
<evidence type="ECO:0000256" key="5">
    <source>
        <dbReference type="ARBA" id="ARBA00023242"/>
    </source>
</evidence>
<dbReference type="GO" id="GO:0140720">
    <property type="term" value="C:subtelomeric heterochromatin"/>
    <property type="evidence" value="ECO:0007669"/>
    <property type="project" value="UniProtKB-ARBA"/>
</dbReference>